<evidence type="ECO:0000313" key="3">
    <source>
        <dbReference type="Proteomes" id="UP000199258"/>
    </source>
</evidence>
<evidence type="ECO:0008006" key="4">
    <source>
        <dbReference type="Google" id="ProtNLM"/>
    </source>
</evidence>
<reference evidence="2 3" key="1">
    <citation type="submission" date="2016-10" db="EMBL/GenBank/DDBJ databases">
        <authorList>
            <person name="de Groot N.N."/>
        </authorList>
    </citation>
    <scope>NUCLEOTIDE SEQUENCE [LARGE SCALE GENOMIC DNA]</scope>
    <source>
        <strain evidence="2 3">NP_1H</strain>
    </source>
</reference>
<keyword evidence="1" id="KW-1133">Transmembrane helix</keyword>
<evidence type="ECO:0000256" key="1">
    <source>
        <dbReference type="SAM" id="Phobius"/>
    </source>
</evidence>
<organism evidence="2 3">
    <name type="scientific">Arthrobacter subterraneus</name>
    <dbReference type="NCBI Taxonomy" id="335973"/>
    <lineage>
        <taxon>Bacteria</taxon>
        <taxon>Bacillati</taxon>
        <taxon>Actinomycetota</taxon>
        <taxon>Actinomycetes</taxon>
        <taxon>Micrococcales</taxon>
        <taxon>Micrococcaceae</taxon>
        <taxon>Arthrobacter</taxon>
    </lineage>
</organism>
<dbReference type="RefSeq" id="WP_090587794.1">
    <property type="nucleotide sequence ID" value="NZ_FNDT01000018.1"/>
</dbReference>
<feature type="transmembrane region" description="Helical" evidence="1">
    <location>
        <begin position="137"/>
        <end position="163"/>
    </location>
</feature>
<dbReference type="Proteomes" id="UP000199258">
    <property type="component" value="Unassembled WGS sequence"/>
</dbReference>
<feature type="transmembrane region" description="Helical" evidence="1">
    <location>
        <begin position="7"/>
        <end position="40"/>
    </location>
</feature>
<protein>
    <recommendedName>
        <fullName evidence="4">DUF456 domain-containing protein</fullName>
    </recommendedName>
</protein>
<keyword evidence="1" id="KW-0812">Transmembrane</keyword>
<dbReference type="OrthoDB" id="3733714at2"/>
<accession>A0A1G8MKX9</accession>
<feature type="transmembrane region" description="Helical" evidence="1">
    <location>
        <begin position="52"/>
        <end position="72"/>
    </location>
</feature>
<dbReference type="InterPro" id="IPR007403">
    <property type="entry name" value="DUF456"/>
</dbReference>
<name>A0A1G8MKX9_9MICC</name>
<proteinExistence type="predicted"/>
<sequence length="166" mass="16814">MDWEILVTVLCGLAIAVGVAGVVVPILPGSILIIGALLAWAFTVTSAPGWTALGVGGVLALAGLLAGAILTGRKLRQRRIPGRSVTVGLVLGVVGMFVIPVVGLVVGFVAGLLLSEAARLRDFRAAVSSSGEALKALGWGIVVELVLACAAGSAWVLAVWAHFATR</sequence>
<feature type="transmembrane region" description="Helical" evidence="1">
    <location>
        <begin position="84"/>
        <end position="114"/>
    </location>
</feature>
<dbReference type="STRING" id="335973.SAMN04488693_11841"/>
<dbReference type="EMBL" id="FNDT01000018">
    <property type="protein sequence ID" value="SDI68517.1"/>
    <property type="molecule type" value="Genomic_DNA"/>
</dbReference>
<gene>
    <name evidence="2" type="ORF">SAMN04488693_11841</name>
</gene>
<keyword evidence="1" id="KW-0472">Membrane</keyword>
<keyword evidence="3" id="KW-1185">Reference proteome</keyword>
<dbReference type="AlphaFoldDB" id="A0A1G8MKX9"/>
<evidence type="ECO:0000313" key="2">
    <source>
        <dbReference type="EMBL" id="SDI68517.1"/>
    </source>
</evidence>
<dbReference type="Pfam" id="PF04306">
    <property type="entry name" value="DUF456"/>
    <property type="match status" value="1"/>
</dbReference>